<dbReference type="Pfam" id="PF10017">
    <property type="entry name" value="Methyltransf_33"/>
    <property type="match status" value="1"/>
</dbReference>
<keyword evidence="5" id="KW-1185">Reference proteome</keyword>
<sequence>MSASSLPAVAPSDLARHVAQGLRRTPKTLSSMYFYDDAGSQIFQQIMALPEYYPTRTEFGLLTQHQVAIGKALRPTDPAEPFFLLELGAGDGLKTKILLRHLLDTGATFTYVPVDISGAALEGLVASLQQELPALRVEPQVTDYATALTLMAARPGRKAVLFLGSNIGNFLPADRREFLRNLAQPLTPDDRLLMGFDLQKDPRQIRAAYDDAQGVTAAFNLNLLTRLNRELGADFDLAAWQHYTDYDPLSGAVRSFLVSTRQQQVRIEALGETVAFDAWEVIHTENSYKFTRHLIEQAAADAGLGVQHFFTDQHDYFADVVLAPQG</sequence>
<keyword evidence="1 4" id="KW-0489">Methyltransferase</keyword>
<gene>
    <name evidence="4" type="primary">egtD</name>
    <name evidence="4" type="ORF">E5K00_00830</name>
</gene>
<dbReference type="InterPro" id="IPR051128">
    <property type="entry name" value="EgtD_Methyltrsf_superfamily"/>
</dbReference>
<dbReference type="InterPro" id="IPR019257">
    <property type="entry name" value="MeTrfase_dom"/>
</dbReference>
<dbReference type="PIRSF" id="PIRSF018005">
    <property type="entry name" value="UCP018005"/>
    <property type="match status" value="1"/>
</dbReference>
<dbReference type="InterPro" id="IPR035094">
    <property type="entry name" value="EgtD"/>
</dbReference>
<evidence type="ECO:0000256" key="2">
    <source>
        <dbReference type="ARBA" id="ARBA00022679"/>
    </source>
</evidence>
<dbReference type="RefSeq" id="WP_135460727.1">
    <property type="nucleotide sequence ID" value="NZ_SRLC01000001.1"/>
</dbReference>
<dbReference type="PANTHER" id="PTHR43397">
    <property type="entry name" value="ERGOTHIONEINE BIOSYNTHESIS PROTEIN 1"/>
    <property type="match status" value="1"/>
</dbReference>
<dbReference type="Gene3D" id="3.40.50.150">
    <property type="entry name" value="Vaccinia Virus protein VP39"/>
    <property type="match status" value="1"/>
</dbReference>
<dbReference type="InterPro" id="IPR029063">
    <property type="entry name" value="SAM-dependent_MTases_sf"/>
</dbReference>
<organism evidence="4 5">
    <name type="scientific">Hymenobacter aquaticus</name>
    <dbReference type="NCBI Taxonomy" id="1867101"/>
    <lineage>
        <taxon>Bacteria</taxon>
        <taxon>Pseudomonadati</taxon>
        <taxon>Bacteroidota</taxon>
        <taxon>Cytophagia</taxon>
        <taxon>Cytophagales</taxon>
        <taxon>Hymenobacteraceae</taxon>
        <taxon>Hymenobacter</taxon>
    </lineage>
</organism>
<dbReference type="SUPFAM" id="SSF53335">
    <property type="entry name" value="S-adenosyl-L-methionine-dependent methyltransferases"/>
    <property type="match status" value="1"/>
</dbReference>
<proteinExistence type="predicted"/>
<protein>
    <submittedName>
        <fullName evidence="4">L-histidine N(Alpha)-methyltransferase</fullName>
        <ecNumber evidence="4">2.1.1.44</ecNumber>
    </submittedName>
</protein>
<dbReference type="InterPro" id="IPR017804">
    <property type="entry name" value="MeTrfase_EgtD-like"/>
</dbReference>
<dbReference type="NCBIfam" id="TIGR03438">
    <property type="entry name" value="egtD_ergothio"/>
    <property type="match status" value="1"/>
</dbReference>
<evidence type="ECO:0000259" key="3">
    <source>
        <dbReference type="Pfam" id="PF10017"/>
    </source>
</evidence>
<dbReference type="EC" id="2.1.1.44" evidence="4"/>
<name>A0A4Z0Q3Y4_9BACT</name>
<evidence type="ECO:0000313" key="4">
    <source>
        <dbReference type="EMBL" id="TGE23791.1"/>
    </source>
</evidence>
<evidence type="ECO:0000256" key="1">
    <source>
        <dbReference type="ARBA" id="ARBA00022603"/>
    </source>
</evidence>
<dbReference type="Proteomes" id="UP000297549">
    <property type="component" value="Unassembled WGS sequence"/>
</dbReference>
<keyword evidence="2 4" id="KW-0808">Transferase</keyword>
<accession>A0A4Z0Q3Y4</accession>
<dbReference type="GO" id="GO:0052706">
    <property type="term" value="F:L-histidine N(alpha)-methyltransferase activity"/>
    <property type="evidence" value="ECO:0007669"/>
    <property type="project" value="UniProtKB-EC"/>
</dbReference>
<dbReference type="GO" id="GO:0032259">
    <property type="term" value="P:methylation"/>
    <property type="evidence" value="ECO:0007669"/>
    <property type="project" value="UniProtKB-KW"/>
</dbReference>
<evidence type="ECO:0000313" key="5">
    <source>
        <dbReference type="Proteomes" id="UP000297549"/>
    </source>
</evidence>
<feature type="domain" description="Histidine-specific methyltransferase SAM-dependent" evidence="3">
    <location>
        <begin position="15"/>
        <end position="322"/>
    </location>
</feature>
<reference evidence="4 5" key="1">
    <citation type="submission" date="2019-04" db="EMBL/GenBank/DDBJ databases">
        <authorList>
            <person name="Feng G."/>
            <person name="Zhang J."/>
            <person name="Zhu H."/>
        </authorList>
    </citation>
    <scope>NUCLEOTIDE SEQUENCE [LARGE SCALE GENOMIC DNA]</scope>
    <source>
        <strain evidence="4 5">JCM 31653</strain>
    </source>
</reference>
<dbReference type="AlphaFoldDB" id="A0A4Z0Q3Y4"/>
<comment type="caution">
    <text evidence="4">The sequence shown here is derived from an EMBL/GenBank/DDBJ whole genome shotgun (WGS) entry which is preliminary data.</text>
</comment>
<dbReference type="EMBL" id="SRLC01000001">
    <property type="protein sequence ID" value="TGE23791.1"/>
    <property type="molecule type" value="Genomic_DNA"/>
</dbReference>
<dbReference type="PANTHER" id="PTHR43397:SF1">
    <property type="entry name" value="ERGOTHIONEINE BIOSYNTHESIS PROTEIN 1"/>
    <property type="match status" value="1"/>
</dbReference>
<dbReference type="OrthoDB" id="5289726at2"/>